<dbReference type="PANTHER" id="PTHR43766">
    <property type="entry name" value="TRYPTOPHAN--TRNA LIGASE, MITOCHONDRIAL"/>
    <property type="match status" value="1"/>
</dbReference>
<accession>A0A0K2SG38</accession>
<dbReference type="InterPro" id="IPR024109">
    <property type="entry name" value="Trp-tRNA-ligase_bac-type"/>
</dbReference>
<dbReference type="GO" id="GO:0004830">
    <property type="term" value="F:tryptophan-tRNA ligase activity"/>
    <property type="evidence" value="ECO:0007669"/>
    <property type="project" value="UniProtKB-UniRule"/>
</dbReference>
<evidence type="ECO:0000256" key="5">
    <source>
        <dbReference type="ARBA" id="ARBA00022917"/>
    </source>
</evidence>
<proteinExistence type="inferred from homology"/>
<evidence type="ECO:0000313" key="10">
    <source>
        <dbReference type="EMBL" id="BAS26066.1"/>
    </source>
</evidence>
<dbReference type="NCBIfam" id="TIGR00233">
    <property type="entry name" value="trpS"/>
    <property type="match status" value="1"/>
</dbReference>
<dbReference type="PROSITE" id="PS00178">
    <property type="entry name" value="AA_TRNA_LIGASE_I"/>
    <property type="match status" value="1"/>
</dbReference>
<dbReference type="InterPro" id="IPR050203">
    <property type="entry name" value="Trp-tRNA_synthetase"/>
</dbReference>
<dbReference type="InterPro" id="IPR001412">
    <property type="entry name" value="aa-tRNA-synth_I_CS"/>
</dbReference>
<dbReference type="Gene3D" id="1.10.240.10">
    <property type="entry name" value="Tyrosyl-Transfer RNA Synthetase"/>
    <property type="match status" value="1"/>
</dbReference>
<dbReference type="CDD" id="cd00806">
    <property type="entry name" value="TrpRS_core"/>
    <property type="match status" value="1"/>
</dbReference>
<sequence length="328" mass="36948">MGRIFSGIQPTGGVHVGNYVGAIQNWVRMQDEMESFFCIVDYHAMTVPYDPSDFRRRVREAAAINLAAGLDPAKTTLFVQSHVPEHAELAWILGCVTPLGELQRMTQFKDKARQHAENVNAGLLNYPILMAADILIYKADTVPVGEDQVQHLELAREIARRFNGTFGPTFPEPQPRLTAGARIMALTDPESKMSKSVPGSYVALTDPPDEIRRRLRRAVTDTGPTTGEMSPGVRNLFTLLEVFDAQGDTFRALRRAYDEGTLRYVELKDAVAEHMIEQLRPIRERYEELVAHPDRLRTILAEGADRARRVARTTMEEVYERTGLRSRA</sequence>
<keyword evidence="8" id="KW-0963">Cytoplasm</keyword>
<dbReference type="Proteomes" id="UP000065807">
    <property type="component" value="Chromosome"/>
</dbReference>
<dbReference type="InterPro" id="IPR014729">
    <property type="entry name" value="Rossmann-like_a/b/a_fold"/>
</dbReference>
<reference evidence="11" key="1">
    <citation type="submission" date="2015-07" db="EMBL/GenBank/DDBJ databases">
        <title>Complete genome sequence and phylogenetic analysis of Limnochorda pilosa.</title>
        <authorList>
            <person name="Watanabe M."/>
            <person name="Kojima H."/>
            <person name="Fukui M."/>
        </authorList>
    </citation>
    <scope>NUCLEOTIDE SEQUENCE [LARGE SCALE GENOMIC DNA]</scope>
    <source>
        <strain evidence="11">HC45</strain>
    </source>
</reference>
<dbReference type="SUPFAM" id="SSF52374">
    <property type="entry name" value="Nucleotidylyl transferase"/>
    <property type="match status" value="1"/>
</dbReference>
<dbReference type="GO" id="GO:0005524">
    <property type="term" value="F:ATP binding"/>
    <property type="evidence" value="ECO:0007669"/>
    <property type="project" value="UniProtKB-UniRule"/>
</dbReference>
<evidence type="ECO:0000256" key="7">
    <source>
        <dbReference type="ARBA" id="ARBA00049929"/>
    </source>
</evidence>
<dbReference type="OrthoDB" id="9801042at2"/>
<evidence type="ECO:0000256" key="1">
    <source>
        <dbReference type="ARBA" id="ARBA00005594"/>
    </source>
</evidence>
<protein>
    <recommendedName>
        <fullName evidence="8">Tryptophan--tRNA ligase</fullName>
        <ecNumber evidence="8">6.1.1.2</ecNumber>
    </recommendedName>
    <alternativeName>
        <fullName evidence="8">Tryptophanyl-tRNA synthetase</fullName>
        <shortName evidence="8">TrpRS</shortName>
    </alternativeName>
</protein>
<dbReference type="AlphaFoldDB" id="A0A0K2SG38"/>
<dbReference type="FunFam" id="3.40.50.620:FF:000082">
    <property type="entry name" value="MSW1p Mitochondrial tryptophanyl-tRNA synthetase"/>
    <property type="match status" value="1"/>
</dbReference>
<keyword evidence="3 8" id="KW-0547">Nucleotide-binding</keyword>
<feature type="binding site" evidence="8">
    <location>
        <begin position="192"/>
        <end position="196"/>
    </location>
    <ligand>
        <name>ATP</name>
        <dbReference type="ChEBI" id="CHEBI:30616"/>
    </ligand>
</feature>
<evidence type="ECO:0000256" key="3">
    <source>
        <dbReference type="ARBA" id="ARBA00022741"/>
    </source>
</evidence>
<evidence type="ECO:0000256" key="8">
    <source>
        <dbReference type="HAMAP-Rule" id="MF_00140"/>
    </source>
</evidence>
<keyword evidence="4 8" id="KW-0067">ATP-binding</keyword>
<dbReference type="Gene3D" id="3.40.50.620">
    <property type="entry name" value="HUPs"/>
    <property type="match status" value="1"/>
</dbReference>
<organism evidence="10 11">
    <name type="scientific">Limnochorda pilosa</name>
    <dbReference type="NCBI Taxonomy" id="1555112"/>
    <lineage>
        <taxon>Bacteria</taxon>
        <taxon>Bacillati</taxon>
        <taxon>Bacillota</taxon>
        <taxon>Limnochordia</taxon>
        <taxon>Limnochordales</taxon>
        <taxon>Limnochordaceae</taxon>
        <taxon>Limnochorda</taxon>
    </lineage>
</organism>
<feature type="binding site" evidence="8">
    <location>
        <position position="133"/>
    </location>
    <ligand>
        <name>L-tryptophan</name>
        <dbReference type="ChEBI" id="CHEBI:57912"/>
    </ligand>
</feature>
<dbReference type="EC" id="6.1.1.2" evidence="8"/>
<dbReference type="GO" id="GO:0006436">
    <property type="term" value="P:tryptophanyl-tRNA aminoacylation"/>
    <property type="evidence" value="ECO:0007669"/>
    <property type="project" value="UniProtKB-UniRule"/>
</dbReference>
<feature type="short sequence motif" description="'KMSKS' region" evidence="8">
    <location>
        <begin position="192"/>
        <end position="196"/>
    </location>
</feature>
<keyword evidence="11" id="KW-1185">Reference proteome</keyword>
<evidence type="ECO:0000256" key="6">
    <source>
        <dbReference type="ARBA" id="ARBA00023146"/>
    </source>
</evidence>
<dbReference type="Pfam" id="PF00579">
    <property type="entry name" value="tRNA-synt_1b"/>
    <property type="match status" value="1"/>
</dbReference>
<comment type="catalytic activity">
    <reaction evidence="7 8">
        <text>tRNA(Trp) + L-tryptophan + ATP = L-tryptophyl-tRNA(Trp) + AMP + diphosphate + H(+)</text>
        <dbReference type="Rhea" id="RHEA:24080"/>
        <dbReference type="Rhea" id="RHEA-COMP:9671"/>
        <dbReference type="Rhea" id="RHEA-COMP:9705"/>
        <dbReference type="ChEBI" id="CHEBI:15378"/>
        <dbReference type="ChEBI" id="CHEBI:30616"/>
        <dbReference type="ChEBI" id="CHEBI:33019"/>
        <dbReference type="ChEBI" id="CHEBI:57912"/>
        <dbReference type="ChEBI" id="CHEBI:78442"/>
        <dbReference type="ChEBI" id="CHEBI:78535"/>
        <dbReference type="ChEBI" id="CHEBI:456215"/>
        <dbReference type="EC" id="6.1.1.2"/>
    </reaction>
</comment>
<dbReference type="STRING" id="1555112.LIP_0209"/>
<gene>
    <name evidence="8" type="primary">trpS</name>
    <name evidence="10" type="ORF">LIP_0209</name>
</gene>
<dbReference type="FunFam" id="1.10.240.10:FF:000005">
    <property type="entry name" value="Tryptophan--tRNA ligase"/>
    <property type="match status" value="1"/>
</dbReference>
<reference evidence="11" key="2">
    <citation type="journal article" date="2016" name="Int. J. Syst. Evol. Microbiol.">
        <title>Complete genome sequence and cell structure of Limnochorda pilosa, a Gram-negative spore-former within the phylum Firmicutes.</title>
        <authorList>
            <person name="Watanabe M."/>
            <person name="Kojima H."/>
            <person name="Fukui M."/>
        </authorList>
    </citation>
    <scope>NUCLEOTIDE SEQUENCE [LARGE SCALE GENOMIC DNA]</scope>
    <source>
        <strain evidence="11">HC45</strain>
    </source>
</reference>
<dbReference type="GO" id="GO:0005829">
    <property type="term" value="C:cytosol"/>
    <property type="evidence" value="ECO:0007669"/>
    <property type="project" value="TreeGrafter"/>
</dbReference>
<keyword evidence="5 8" id="KW-0648">Protein biosynthesis</keyword>
<dbReference type="InterPro" id="IPR002305">
    <property type="entry name" value="aa-tRNA-synth_Ic"/>
</dbReference>
<evidence type="ECO:0000256" key="4">
    <source>
        <dbReference type="ARBA" id="ARBA00022840"/>
    </source>
</evidence>
<keyword evidence="2 8" id="KW-0436">Ligase</keyword>
<keyword evidence="6 8" id="KW-0030">Aminoacyl-tRNA synthetase</keyword>
<evidence type="ECO:0000256" key="9">
    <source>
        <dbReference type="RuleBase" id="RU363036"/>
    </source>
</evidence>
<comment type="subcellular location">
    <subcellularLocation>
        <location evidence="8">Cytoplasm</location>
    </subcellularLocation>
</comment>
<dbReference type="PRINTS" id="PR01039">
    <property type="entry name" value="TRNASYNTHTRP"/>
</dbReference>
<evidence type="ECO:0000256" key="2">
    <source>
        <dbReference type="ARBA" id="ARBA00022598"/>
    </source>
</evidence>
<feature type="binding site" evidence="8">
    <location>
        <begin position="145"/>
        <end position="147"/>
    </location>
    <ligand>
        <name>ATP</name>
        <dbReference type="ChEBI" id="CHEBI:30616"/>
    </ligand>
</feature>
<comment type="caution">
    <text evidence="8">Lacks conserved residue(s) required for the propagation of feature annotation.</text>
</comment>
<comment type="subunit">
    <text evidence="8">Homodimer.</text>
</comment>
<comment type="similarity">
    <text evidence="1 8 9">Belongs to the class-I aminoacyl-tRNA synthetase family.</text>
</comment>
<feature type="binding site" evidence="8">
    <location>
        <begin position="17"/>
        <end position="18"/>
    </location>
    <ligand>
        <name>ATP</name>
        <dbReference type="ChEBI" id="CHEBI:30616"/>
    </ligand>
</feature>
<feature type="binding site" evidence="8">
    <location>
        <position position="183"/>
    </location>
    <ligand>
        <name>ATP</name>
        <dbReference type="ChEBI" id="CHEBI:30616"/>
    </ligand>
</feature>
<dbReference type="RefSeq" id="WP_068133140.1">
    <property type="nucleotide sequence ID" value="NZ_AP014924.1"/>
</dbReference>
<dbReference type="KEGG" id="lpil:LIP_0209"/>
<name>A0A0K2SG38_LIMPI</name>
<dbReference type="EMBL" id="AP014924">
    <property type="protein sequence ID" value="BAS26066.1"/>
    <property type="molecule type" value="Genomic_DNA"/>
</dbReference>
<dbReference type="PATRIC" id="fig|1555112.3.peg.215"/>
<dbReference type="InterPro" id="IPR002306">
    <property type="entry name" value="Trp-tRNA-ligase"/>
</dbReference>
<comment type="function">
    <text evidence="8">Catalyzes the attachment of tryptophan to tRNA(Trp).</text>
</comment>
<feature type="binding site" evidence="8">
    <location>
        <begin position="9"/>
        <end position="11"/>
    </location>
    <ligand>
        <name>ATP</name>
        <dbReference type="ChEBI" id="CHEBI:30616"/>
    </ligand>
</feature>
<evidence type="ECO:0000313" key="11">
    <source>
        <dbReference type="Proteomes" id="UP000065807"/>
    </source>
</evidence>
<dbReference type="PANTHER" id="PTHR43766:SF1">
    <property type="entry name" value="TRYPTOPHAN--TRNA LIGASE, MITOCHONDRIAL"/>
    <property type="match status" value="1"/>
</dbReference>
<dbReference type="HAMAP" id="MF_00140_B">
    <property type="entry name" value="Trp_tRNA_synth_B"/>
    <property type="match status" value="1"/>
</dbReference>